<keyword evidence="3" id="KW-1185">Reference proteome</keyword>
<keyword evidence="1" id="KW-1133">Transmembrane helix</keyword>
<accession>A0ABW4RTY6</accession>
<keyword evidence="1" id="KW-0812">Transmembrane</keyword>
<evidence type="ECO:0008006" key="4">
    <source>
        <dbReference type="Google" id="ProtNLM"/>
    </source>
</evidence>
<dbReference type="Proteomes" id="UP001597326">
    <property type="component" value="Unassembled WGS sequence"/>
</dbReference>
<feature type="transmembrane region" description="Helical" evidence="1">
    <location>
        <begin position="108"/>
        <end position="128"/>
    </location>
</feature>
<dbReference type="EMBL" id="JBHUFZ010000015">
    <property type="protein sequence ID" value="MFD1889797.1"/>
    <property type="molecule type" value="Genomic_DNA"/>
</dbReference>
<gene>
    <name evidence="2" type="ORF">ACFSCS_06275</name>
</gene>
<reference evidence="3" key="1">
    <citation type="journal article" date="2019" name="Int. J. Syst. Evol. Microbiol.">
        <title>The Global Catalogue of Microorganisms (GCM) 10K type strain sequencing project: providing services to taxonomists for standard genome sequencing and annotation.</title>
        <authorList>
            <consortium name="The Broad Institute Genomics Platform"/>
            <consortium name="The Broad Institute Genome Sequencing Center for Infectious Disease"/>
            <person name="Wu L."/>
            <person name="Ma J."/>
        </authorList>
    </citation>
    <scope>NUCLEOTIDE SEQUENCE [LARGE SCALE GENOMIC DNA]</scope>
    <source>
        <strain evidence="3">CAIM 431</strain>
    </source>
</reference>
<evidence type="ECO:0000313" key="2">
    <source>
        <dbReference type="EMBL" id="MFD1889797.1"/>
    </source>
</evidence>
<evidence type="ECO:0000256" key="1">
    <source>
        <dbReference type="SAM" id="Phobius"/>
    </source>
</evidence>
<proteinExistence type="predicted"/>
<organism evidence="2 3">
    <name type="scientific">Luteococcus peritonei</name>
    <dbReference type="NCBI Taxonomy" id="88874"/>
    <lineage>
        <taxon>Bacteria</taxon>
        <taxon>Bacillati</taxon>
        <taxon>Actinomycetota</taxon>
        <taxon>Actinomycetes</taxon>
        <taxon>Propionibacteriales</taxon>
        <taxon>Propionibacteriaceae</taxon>
        <taxon>Luteococcus</taxon>
    </lineage>
</organism>
<feature type="transmembrane region" description="Helical" evidence="1">
    <location>
        <begin position="12"/>
        <end position="29"/>
    </location>
</feature>
<comment type="caution">
    <text evidence="2">The sequence shown here is derived from an EMBL/GenBank/DDBJ whole genome shotgun (WGS) entry which is preliminary data.</text>
</comment>
<keyword evidence="1" id="KW-0472">Membrane</keyword>
<sequence>MSRTDRPSSARLAPLLGMAAVLSVFAAFYPRDPETAWGALAGGLAAVVVMLVLQRRRDGGLLGRQVRGQGDERDQTITQRSLATVGLCSFFGCAAAMVAVVWGMDPLVALGLMTWLLLAVAVGAHLWFARRL</sequence>
<feature type="transmembrane region" description="Helical" evidence="1">
    <location>
        <begin position="82"/>
        <end position="102"/>
    </location>
</feature>
<name>A0ABW4RTY6_9ACTN</name>
<dbReference type="RefSeq" id="WP_343873422.1">
    <property type="nucleotide sequence ID" value="NZ_BAAAIX010000016.1"/>
</dbReference>
<feature type="transmembrane region" description="Helical" evidence="1">
    <location>
        <begin position="35"/>
        <end position="53"/>
    </location>
</feature>
<protein>
    <recommendedName>
        <fullName evidence="4">DUF2178 domain-containing protein</fullName>
    </recommendedName>
</protein>
<evidence type="ECO:0000313" key="3">
    <source>
        <dbReference type="Proteomes" id="UP001597326"/>
    </source>
</evidence>